<evidence type="ECO:0000256" key="2">
    <source>
        <dbReference type="ARBA" id="ARBA00012616"/>
    </source>
</evidence>
<proteinExistence type="inferred from homology"/>
<dbReference type="PIRSF" id="PIRSF006487">
    <property type="entry name" value="GcvT"/>
    <property type="match status" value="1"/>
</dbReference>
<evidence type="ECO:0000313" key="11">
    <source>
        <dbReference type="EMBL" id="MBK9298345.1"/>
    </source>
</evidence>
<evidence type="ECO:0000259" key="9">
    <source>
        <dbReference type="Pfam" id="PF01571"/>
    </source>
</evidence>
<dbReference type="EMBL" id="JADJZA010000008">
    <property type="protein sequence ID" value="MBK9298345.1"/>
    <property type="molecule type" value="Genomic_DNA"/>
</dbReference>
<evidence type="ECO:0000259" key="10">
    <source>
        <dbReference type="Pfam" id="PF08669"/>
    </source>
</evidence>
<evidence type="ECO:0000256" key="7">
    <source>
        <dbReference type="PIRSR" id="PIRSR006487-1"/>
    </source>
</evidence>
<dbReference type="PANTHER" id="PTHR43757:SF2">
    <property type="entry name" value="AMINOMETHYLTRANSFERASE, MITOCHONDRIAL"/>
    <property type="match status" value="1"/>
</dbReference>
<gene>
    <name evidence="11" type="primary">gcvT</name>
    <name evidence="11" type="ORF">IPN02_16190</name>
</gene>
<dbReference type="SUPFAM" id="SSF101790">
    <property type="entry name" value="Aminomethyltransferase beta-barrel domain"/>
    <property type="match status" value="1"/>
</dbReference>
<dbReference type="GO" id="GO:0006546">
    <property type="term" value="P:glycine catabolic process"/>
    <property type="evidence" value="ECO:0007669"/>
    <property type="project" value="InterPro"/>
</dbReference>
<reference evidence="11 12" key="1">
    <citation type="submission" date="2020-10" db="EMBL/GenBank/DDBJ databases">
        <title>Connecting structure to function with the recovery of over 1000 high-quality activated sludge metagenome-assembled genomes encoding full-length rRNA genes using long-read sequencing.</title>
        <authorList>
            <person name="Singleton C.M."/>
            <person name="Petriglieri F."/>
            <person name="Kristensen J.M."/>
            <person name="Kirkegaard R.H."/>
            <person name="Michaelsen T.Y."/>
            <person name="Andersen M.H."/>
            <person name="Karst S.M."/>
            <person name="Dueholm M.S."/>
            <person name="Nielsen P.H."/>
            <person name="Albertsen M."/>
        </authorList>
    </citation>
    <scope>NUCLEOTIDE SEQUENCE [LARGE SCALE GENOMIC DNA]</scope>
    <source>
        <strain evidence="11">Lyne_18-Q3-R50-59_MAXAC.006</strain>
    </source>
</reference>
<dbReference type="GO" id="GO:0004047">
    <property type="term" value="F:aminomethyltransferase activity"/>
    <property type="evidence" value="ECO:0007669"/>
    <property type="project" value="UniProtKB-EC"/>
</dbReference>
<dbReference type="GO" id="GO:0005960">
    <property type="term" value="C:glycine cleavage complex"/>
    <property type="evidence" value="ECO:0007669"/>
    <property type="project" value="InterPro"/>
</dbReference>
<comment type="catalytic activity">
    <reaction evidence="6">
        <text>N(6)-[(R)-S(8)-aminomethyldihydrolipoyl]-L-lysyl-[protein] + (6S)-5,6,7,8-tetrahydrofolate = N(6)-[(R)-dihydrolipoyl]-L-lysyl-[protein] + (6R)-5,10-methylene-5,6,7,8-tetrahydrofolate + NH4(+)</text>
        <dbReference type="Rhea" id="RHEA:16945"/>
        <dbReference type="Rhea" id="RHEA-COMP:10475"/>
        <dbReference type="Rhea" id="RHEA-COMP:10492"/>
        <dbReference type="ChEBI" id="CHEBI:15636"/>
        <dbReference type="ChEBI" id="CHEBI:28938"/>
        <dbReference type="ChEBI" id="CHEBI:57453"/>
        <dbReference type="ChEBI" id="CHEBI:83100"/>
        <dbReference type="ChEBI" id="CHEBI:83143"/>
        <dbReference type="EC" id="2.1.2.10"/>
    </reaction>
</comment>
<dbReference type="Proteomes" id="UP000727993">
    <property type="component" value="Unassembled WGS sequence"/>
</dbReference>
<evidence type="ECO:0000256" key="6">
    <source>
        <dbReference type="ARBA" id="ARBA00047665"/>
    </source>
</evidence>
<dbReference type="NCBIfam" id="NF001567">
    <property type="entry name" value="PRK00389.1"/>
    <property type="match status" value="1"/>
</dbReference>
<dbReference type="InterPro" id="IPR006223">
    <property type="entry name" value="GcvT"/>
</dbReference>
<dbReference type="Gene3D" id="3.30.1360.120">
    <property type="entry name" value="Probable tRNA modification gtpase trme, domain 1"/>
    <property type="match status" value="1"/>
</dbReference>
<accession>A0A936NE70</accession>
<dbReference type="NCBIfam" id="TIGR00528">
    <property type="entry name" value="gcvT"/>
    <property type="match status" value="1"/>
</dbReference>
<dbReference type="AlphaFoldDB" id="A0A936NE70"/>
<protein>
    <recommendedName>
        <fullName evidence="2">aminomethyltransferase</fullName>
        <ecNumber evidence="2">2.1.2.10</ecNumber>
    </recommendedName>
    <alternativeName>
        <fullName evidence="5">Glycine cleavage system T protein</fullName>
    </alternativeName>
</protein>
<dbReference type="InterPro" id="IPR027266">
    <property type="entry name" value="TrmE/GcvT-like"/>
</dbReference>
<dbReference type="InterPro" id="IPR028896">
    <property type="entry name" value="GcvT/YgfZ/DmdA"/>
</dbReference>
<dbReference type="InterPro" id="IPR013977">
    <property type="entry name" value="GcvT_C"/>
</dbReference>
<dbReference type="InterPro" id="IPR029043">
    <property type="entry name" value="GcvT/YgfZ_C"/>
</dbReference>
<sequence>MNDQQLKTSPLNDRHEALGAKLAPFGGWNMPLSYPEGTLAEHRATRSAATVFDVSHLGTVRVEGPGAFDRLQAAFTNDLTKVSPGRAQYTHLLSEDGSVLDDIIVWWVDDQRFDVMPNASNTSDLLAALGSGDAGEDSIDDVTSTRAVLAVQGPAARRHLEAVVPEAADVGRFRVTTVTTDALGYRPVELVVAGTGYTGEDGVEIALPIDHAGVLWDRLIADGVAPAGLAARDTLRLEAGLPLHGSELGPGITPLNARLGWVVAWNKQAGFPGRQALETQRAAGASPLLWGLRTETRRPPRSGQEVRSIEDGSGSKVVGTVSSGNFSPELGVGIALAFLDTDIQPGDQVVIDQRGTDVPATVVKPPFLA</sequence>
<dbReference type="EC" id="2.1.2.10" evidence="2"/>
<keyword evidence="3" id="KW-0032">Aminotransferase</keyword>
<evidence type="ECO:0000256" key="5">
    <source>
        <dbReference type="ARBA" id="ARBA00031395"/>
    </source>
</evidence>
<evidence type="ECO:0000256" key="4">
    <source>
        <dbReference type="ARBA" id="ARBA00022679"/>
    </source>
</evidence>
<evidence type="ECO:0000256" key="8">
    <source>
        <dbReference type="SAM" id="MobiDB-lite"/>
    </source>
</evidence>
<comment type="caution">
    <text evidence="11">The sequence shown here is derived from an EMBL/GenBank/DDBJ whole genome shotgun (WGS) entry which is preliminary data.</text>
</comment>
<evidence type="ECO:0000256" key="1">
    <source>
        <dbReference type="ARBA" id="ARBA00008609"/>
    </source>
</evidence>
<dbReference type="Pfam" id="PF01571">
    <property type="entry name" value="GCV_T"/>
    <property type="match status" value="1"/>
</dbReference>
<feature type="domain" description="GCVT N-terminal" evidence="9">
    <location>
        <begin position="11"/>
        <end position="267"/>
    </location>
</feature>
<evidence type="ECO:0000313" key="12">
    <source>
        <dbReference type="Proteomes" id="UP000727993"/>
    </source>
</evidence>
<organism evidence="11 12">
    <name type="scientific">Candidatus Neomicrothrix subdominans</name>
    <dbReference type="NCBI Taxonomy" id="2954438"/>
    <lineage>
        <taxon>Bacteria</taxon>
        <taxon>Bacillati</taxon>
        <taxon>Actinomycetota</taxon>
        <taxon>Acidimicrobiia</taxon>
        <taxon>Acidimicrobiales</taxon>
        <taxon>Microthrixaceae</taxon>
        <taxon>Candidatus Neomicrothrix</taxon>
    </lineage>
</organism>
<feature type="binding site" evidence="7">
    <location>
        <position position="204"/>
    </location>
    <ligand>
        <name>substrate</name>
    </ligand>
</feature>
<name>A0A936NE70_9ACTN</name>
<keyword evidence="4 11" id="KW-0808">Transferase</keyword>
<dbReference type="Pfam" id="PF08669">
    <property type="entry name" value="GCV_T_C"/>
    <property type="match status" value="1"/>
</dbReference>
<dbReference type="GO" id="GO:0008483">
    <property type="term" value="F:transaminase activity"/>
    <property type="evidence" value="ECO:0007669"/>
    <property type="project" value="UniProtKB-KW"/>
</dbReference>
<feature type="domain" description="Aminomethyltransferase C-terminal" evidence="10">
    <location>
        <begin position="289"/>
        <end position="367"/>
    </location>
</feature>
<evidence type="ECO:0000256" key="3">
    <source>
        <dbReference type="ARBA" id="ARBA00022576"/>
    </source>
</evidence>
<dbReference type="PANTHER" id="PTHR43757">
    <property type="entry name" value="AMINOMETHYLTRANSFERASE"/>
    <property type="match status" value="1"/>
</dbReference>
<dbReference type="SUPFAM" id="SSF103025">
    <property type="entry name" value="Folate-binding domain"/>
    <property type="match status" value="1"/>
</dbReference>
<dbReference type="InterPro" id="IPR006222">
    <property type="entry name" value="GCVT_N"/>
</dbReference>
<feature type="region of interest" description="Disordered" evidence="8">
    <location>
        <begin position="295"/>
        <end position="314"/>
    </location>
</feature>
<comment type="similarity">
    <text evidence="1">Belongs to the GcvT family.</text>
</comment>
<dbReference type="GO" id="GO:0005829">
    <property type="term" value="C:cytosol"/>
    <property type="evidence" value="ECO:0007669"/>
    <property type="project" value="TreeGrafter"/>
</dbReference>